<keyword evidence="4" id="KW-0804">Transcription</keyword>
<dbReference type="Pfam" id="PF04542">
    <property type="entry name" value="Sigma70_r2"/>
    <property type="match status" value="1"/>
</dbReference>
<keyword evidence="3" id="KW-0238">DNA-binding</keyword>
<dbReference type="PANTHER" id="PTHR43133">
    <property type="entry name" value="RNA POLYMERASE ECF-TYPE SIGMA FACTO"/>
    <property type="match status" value="1"/>
</dbReference>
<evidence type="ECO:0000256" key="4">
    <source>
        <dbReference type="ARBA" id="ARBA00023163"/>
    </source>
</evidence>
<evidence type="ECO:0000256" key="3">
    <source>
        <dbReference type="ARBA" id="ARBA00023125"/>
    </source>
</evidence>
<dbReference type="GO" id="GO:0006352">
    <property type="term" value="P:DNA-templated transcription initiation"/>
    <property type="evidence" value="ECO:0007669"/>
    <property type="project" value="InterPro"/>
</dbReference>
<evidence type="ECO:0000313" key="7">
    <source>
        <dbReference type="Proteomes" id="UP000693672"/>
    </source>
</evidence>
<evidence type="ECO:0000259" key="5">
    <source>
        <dbReference type="Pfam" id="PF04542"/>
    </source>
</evidence>
<dbReference type="Proteomes" id="UP000693672">
    <property type="component" value="Unassembled WGS sequence"/>
</dbReference>
<sequence>MTLMHHLTDSEIGRYAKKIFGFAMRKTGNHHQAEDLTQDIMLALLKSLQPGREIGSMDAWVHTICCYTWSNYLSREKRHWQTSDIDGLQLEDAASGPEEQHVQREILDRMKREMAFLNRLHRTISVMYYYDNRSVTAISEQLHIPQGTVKWHLYEARNKVKEAMSLEQGTSTLSLKPVRLWIGHSGSPGPGGEPGNYFGSLLSHNIAVAAYRQPATIEEIARSLGVSCAYVEDCIHKFEYAGLLRKIGKDKYQTDFIIGDMSSNIAQAAYLKAKAPALAEKLYEAVHARLGDWKAIGFHGSGCSDAFLLWAFVPYAVNYQYNRVKDREYYARYGPVERKDGGKYTVQARIRYEEQEYQASIPDYERVRQYASNGIKSRSTGKYFALQMDSWWSGRKWRDFNAPDIVDMHHVIRLMESGAAHSEYDKERITRMVKKGFVSYKDETLACLIPFFKADQYTAFIGILEQLLQEAGARADLEQVHDDFIALWKSFAPAHISSKDIVTKAISDGTAIVFAVMEYLVHKELLPLPSEEEQERLTTLMWMSGEA</sequence>
<dbReference type="InterPro" id="IPR014284">
    <property type="entry name" value="RNA_pol_sigma-70_dom"/>
</dbReference>
<dbReference type="RefSeq" id="WP_218091505.1">
    <property type="nucleotide sequence ID" value="NZ_CAJVAS010000005.1"/>
</dbReference>
<reference evidence="6" key="1">
    <citation type="submission" date="2021-06" db="EMBL/GenBank/DDBJ databases">
        <authorList>
            <person name="Criscuolo A."/>
        </authorList>
    </citation>
    <scope>NUCLEOTIDE SEQUENCE</scope>
    <source>
        <strain evidence="6">CIP111600</strain>
    </source>
</reference>
<proteinExistence type="predicted"/>
<keyword evidence="1" id="KW-0805">Transcription regulation</keyword>
<dbReference type="NCBIfam" id="TIGR02937">
    <property type="entry name" value="sigma70-ECF"/>
    <property type="match status" value="1"/>
</dbReference>
<dbReference type="GO" id="GO:0003677">
    <property type="term" value="F:DNA binding"/>
    <property type="evidence" value="ECO:0007669"/>
    <property type="project" value="UniProtKB-KW"/>
</dbReference>
<feature type="domain" description="RNA polymerase sigma-70 region 2" evidence="5">
    <location>
        <begin position="13"/>
        <end position="78"/>
    </location>
</feature>
<evidence type="ECO:0000256" key="2">
    <source>
        <dbReference type="ARBA" id="ARBA00023082"/>
    </source>
</evidence>
<dbReference type="InterPro" id="IPR007627">
    <property type="entry name" value="RNA_pol_sigma70_r2"/>
</dbReference>
<dbReference type="EMBL" id="CAJVAS010000005">
    <property type="protein sequence ID" value="CAG7614441.1"/>
    <property type="molecule type" value="Genomic_DNA"/>
</dbReference>
<accession>A0A916NHH9</accession>
<keyword evidence="7" id="KW-1185">Reference proteome</keyword>
<evidence type="ECO:0000256" key="1">
    <source>
        <dbReference type="ARBA" id="ARBA00023015"/>
    </source>
</evidence>
<comment type="caution">
    <text evidence="6">The sequence shown here is derived from an EMBL/GenBank/DDBJ whole genome shotgun (WGS) entry which is preliminary data.</text>
</comment>
<dbReference type="AlphaFoldDB" id="A0A916NHH9"/>
<protein>
    <recommendedName>
        <fullName evidence="5">RNA polymerase sigma-70 region 2 domain-containing protein</fullName>
    </recommendedName>
</protein>
<keyword evidence="2" id="KW-0731">Sigma factor</keyword>
<gene>
    <name evidence="6" type="ORF">PAESOLCIP111_01709</name>
</gene>
<evidence type="ECO:0000313" key="6">
    <source>
        <dbReference type="EMBL" id="CAG7614441.1"/>
    </source>
</evidence>
<name>A0A916NHH9_9BACL</name>
<dbReference type="PANTHER" id="PTHR43133:SF8">
    <property type="entry name" value="RNA POLYMERASE SIGMA FACTOR HI_1459-RELATED"/>
    <property type="match status" value="1"/>
</dbReference>
<dbReference type="InterPro" id="IPR039425">
    <property type="entry name" value="RNA_pol_sigma-70-like"/>
</dbReference>
<dbReference type="GO" id="GO:0016987">
    <property type="term" value="F:sigma factor activity"/>
    <property type="evidence" value="ECO:0007669"/>
    <property type="project" value="UniProtKB-KW"/>
</dbReference>
<organism evidence="6 7">
    <name type="scientific">Paenibacillus solanacearum</name>
    <dbReference type="NCBI Taxonomy" id="2048548"/>
    <lineage>
        <taxon>Bacteria</taxon>
        <taxon>Bacillati</taxon>
        <taxon>Bacillota</taxon>
        <taxon>Bacilli</taxon>
        <taxon>Bacillales</taxon>
        <taxon>Paenibacillaceae</taxon>
        <taxon>Paenibacillus</taxon>
    </lineage>
</organism>